<dbReference type="SMART" id="SM00342">
    <property type="entry name" value="HTH_ARAC"/>
    <property type="match status" value="1"/>
</dbReference>
<keyword evidence="1" id="KW-0805">Transcription regulation</keyword>
<gene>
    <name evidence="5" type="primary">cdhR_3</name>
    <name evidence="5" type="ORF">KBTEX_03083</name>
</gene>
<dbReference type="SUPFAM" id="SSF52317">
    <property type="entry name" value="Class I glutamine amidotransferase-like"/>
    <property type="match status" value="1"/>
</dbReference>
<dbReference type="GO" id="GO:0003700">
    <property type="term" value="F:DNA-binding transcription factor activity"/>
    <property type="evidence" value="ECO:0007669"/>
    <property type="project" value="InterPro"/>
</dbReference>
<dbReference type="SUPFAM" id="SSF46689">
    <property type="entry name" value="Homeodomain-like"/>
    <property type="match status" value="2"/>
</dbReference>
<accession>A0A5B8RGW2</accession>
<dbReference type="InterPro" id="IPR009057">
    <property type="entry name" value="Homeodomain-like_sf"/>
</dbReference>
<dbReference type="PANTHER" id="PTHR43130">
    <property type="entry name" value="ARAC-FAMILY TRANSCRIPTIONAL REGULATOR"/>
    <property type="match status" value="1"/>
</dbReference>
<evidence type="ECO:0000256" key="2">
    <source>
        <dbReference type="ARBA" id="ARBA00023163"/>
    </source>
</evidence>
<sequence>MAALSGSPREHLDVGFVLVPGYSQLAFSSALEPFRMANQLADRRLYTWHLMSVDGAPVSASSGLETRVECALEEPLPLDMVVVCAGVDVQSHCDRETLTWLRRMAGRQVPLAAVCTGGYVLARAGVLNGYRCTLHWEHISSIHEALMFPEVTFTSQLFVIDRDRYTCSGGVAPLDMMLTLVGRQQGPELAEAIAEEFLHERIRDVDDRQRAPLRVRLGHSQPKLEEVVTLMEANLHEPLSLDELAGHARLSRRQLERLFQRYVGCPPARYYMDLRLTRARQLLQQTHMPITDVALACGFVSPPHFTKCYHDHFGHSPSHERQRRYERLAGSPGNSSRPNPPLDAAASGG</sequence>
<dbReference type="GO" id="GO:0043565">
    <property type="term" value="F:sequence-specific DNA binding"/>
    <property type="evidence" value="ECO:0007669"/>
    <property type="project" value="InterPro"/>
</dbReference>
<proteinExistence type="predicted"/>
<protein>
    <submittedName>
        <fullName evidence="5">HTH-type transcriptional regulator CdhR</fullName>
    </submittedName>
</protein>
<dbReference type="PROSITE" id="PS01124">
    <property type="entry name" value="HTH_ARAC_FAMILY_2"/>
    <property type="match status" value="1"/>
</dbReference>
<dbReference type="InterPro" id="IPR018060">
    <property type="entry name" value="HTH_AraC"/>
</dbReference>
<dbReference type="PANTHER" id="PTHR43130:SF3">
    <property type="entry name" value="HTH-TYPE TRANSCRIPTIONAL REGULATOR RV1931C"/>
    <property type="match status" value="1"/>
</dbReference>
<dbReference type="AlphaFoldDB" id="A0A5B8RGW2"/>
<evidence type="ECO:0000256" key="3">
    <source>
        <dbReference type="SAM" id="MobiDB-lite"/>
    </source>
</evidence>
<dbReference type="InterPro" id="IPR052158">
    <property type="entry name" value="INH-QAR"/>
</dbReference>
<name>A0A5B8RGW2_9ZZZZ</name>
<feature type="compositionally biased region" description="Basic and acidic residues" evidence="3">
    <location>
        <begin position="315"/>
        <end position="327"/>
    </location>
</feature>
<dbReference type="CDD" id="cd03136">
    <property type="entry name" value="GATase1_AraC_ArgR_like"/>
    <property type="match status" value="1"/>
</dbReference>
<keyword evidence="2" id="KW-0804">Transcription</keyword>
<dbReference type="Gene3D" id="3.40.50.880">
    <property type="match status" value="1"/>
</dbReference>
<feature type="region of interest" description="Disordered" evidence="3">
    <location>
        <begin position="315"/>
        <end position="349"/>
    </location>
</feature>
<dbReference type="InterPro" id="IPR029062">
    <property type="entry name" value="Class_I_gatase-like"/>
</dbReference>
<dbReference type="EMBL" id="MN079166">
    <property type="protein sequence ID" value="QEA06742.1"/>
    <property type="molecule type" value="Genomic_DNA"/>
</dbReference>
<evidence type="ECO:0000313" key="5">
    <source>
        <dbReference type="EMBL" id="QEA06742.1"/>
    </source>
</evidence>
<dbReference type="Pfam" id="PF01965">
    <property type="entry name" value="DJ-1_PfpI"/>
    <property type="match status" value="1"/>
</dbReference>
<reference evidence="5" key="1">
    <citation type="submission" date="2019-06" db="EMBL/GenBank/DDBJ databases">
        <authorList>
            <person name="Murdoch R.W."/>
            <person name="Fathepure B."/>
        </authorList>
    </citation>
    <scope>NUCLEOTIDE SEQUENCE</scope>
</reference>
<evidence type="ECO:0000256" key="1">
    <source>
        <dbReference type="ARBA" id="ARBA00023015"/>
    </source>
</evidence>
<dbReference type="InterPro" id="IPR002818">
    <property type="entry name" value="DJ-1/PfpI"/>
</dbReference>
<dbReference type="Gene3D" id="1.10.10.60">
    <property type="entry name" value="Homeodomain-like"/>
    <property type="match status" value="1"/>
</dbReference>
<dbReference type="Pfam" id="PF12833">
    <property type="entry name" value="HTH_18"/>
    <property type="match status" value="1"/>
</dbReference>
<evidence type="ECO:0000259" key="4">
    <source>
        <dbReference type="PROSITE" id="PS01124"/>
    </source>
</evidence>
<organism evidence="5">
    <name type="scientific">uncultured organism</name>
    <dbReference type="NCBI Taxonomy" id="155900"/>
    <lineage>
        <taxon>unclassified sequences</taxon>
        <taxon>environmental samples</taxon>
    </lineage>
</organism>
<feature type="domain" description="HTH araC/xylS-type" evidence="4">
    <location>
        <begin position="225"/>
        <end position="323"/>
    </location>
</feature>